<accession>A0A5B9Q814</accession>
<evidence type="ECO:0000256" key="1">
    <source>
        <dbReference type="SAM" id="SignalP"/>
    </source>
</evidence>
<feature type="signal peptide" evidence="1">
    <location>
        <begin position="1"/>
        <end position="21"/>
    </location>
</feature>
<dbReference type="GO" id="GO:0008233">
    <property type="term" value="F:peptidase activity"/>
    <property type="evidence" value="ECO:0007669"/>
    <property type="project" value="UniProtKB-KW"/>
</dbReference>
<dbReference type="Pfam" id="PF13180">
    <property type="entry name" value="PDZ_2"/>
    <property type="match status" value="1"/>
</dbReference>
<dbReference type="EC" id="3.4.21.107" evidence="3"/>
<sequence precursor="true">MKRTALYISSLFCFLILPCSAEQDDINRPALGMTVVDIPQDPDLIRLFTKALKSPTQMHWPGRQGAVVVNVLDGSNAAAEKIRIGDLIVQIGKVKIKSATDVNSSLKKVKVGDEIRLVFRYPEFSGGRIKWVLKGVEITVQSYLELIKKQLVTSNDKLSGLRYTSHKDADQGLTTNRVSLKLASKEGIQIPVIKVMYRGDTWLFVDSLTFLVDGKKIEVDPEYSEFTRENTHEFCWEWVNLVGNPDSPTDSIWEICKLLQDCESASIFYHGKKFREEHELSHTELSEIKVLLEYLQYQRGN</sequence>
<dbReference type="EMBL" id="CP042913">
    <property type="protein sequence ID" value="QEG35128.1"/>
    <property type="molecule type" value="Genomic_DNA"/>
</dbReference>
<dbReference type="GO" id="GO:0006508">
    <property type="term" value="P:proteolysis"/>
    <property type="evidence" value="ECO:0007669"/>
    <property type="project" value="UniProtKB-KW"/>
</dbReference>
<dbReference type="KEGG" id="bgok:Pr1d_24190"/>
<organism evidence="3 4">
    <name type="scientific">Bythopirellula goksoeyrii</name>
    <dbReference type="NCBI Taxonomy" id="1400387"/>
    <lineage>
        <taxon>Bacteria</taxon>
        <taxon>Pseudomonadati</taxon>
        <taxon>Planctomycetota</taxon>
        <taxon>Planctomycetia</taxon>
        <taxon>Pirellulales</taxon>
        <taxon>Lacipirellulaceae</taxon>
        <taxon>Bythopirellula</taxon>
    </lineage>
</organism>
<evidence type="ECO:0000259" key="2">
    <source>
        <dbReference type="SMART" id="SM00228"/>
    </source>
</evidence>
<reference evidence="3 4" key="1">
    <citation type="submission" date="2019-08" db="EMBL/GenBank/DDBJ databases">
        <title>Deep-cultivation of Planctomycetes and their phenomic and genomic characterization uncovers novel biology.</title>
        <authorList>
            <person name="Wiegand S."/>
            <person name="Jogler M."/>
            <person name="Boedeker C."/>
            <person name="Pinto D."/>
            <person name="Vollmers J."/>
            <person name="Rivas-Marin E."/>
            <person name="Kohn T."/>
            <person name="Peeters S.H."/>
            <person name="Heuer A."/>
            <person name="Rast P."/>
            <person name="Oberbeckmann S."/>
            <person name="Bunk B."/>
            <person name="Jeske O."/>
            <person name="Meyerdierks A."/>
            <person name="Storesund J.E."/>
            <person name="Kallscheuer N."/>
            <person name="Luecker S."/>
            <person name="Lage O.M."/>
            <person name="Pohl T."/>
            <person name="Merkel B.J."/>
            <person name="Hornburger P."/>
            <person name="Mueller R.-W."/>
            <person name="Bruemmer F."/>
            <person name="Labrenz M."/>
            <person name="Spormann A.M."/>
            <person name="Op den Camp H."/>
            <person name="Overmann J."/>
            <person name="Amann R."/>
            <person name="Jetten M.S.M."/>
            <person name="Mascher T."/>
            <person name="Medema M.H."/>
            <person name="Devos D.P."/>
            <person name="Kaster A.-K."/>
            <person name="Ovreas L."/>
            <person name="Rohde M."/>
            <person name="Galperin M.Y."/>
            <person name="Jogler C."/>
        </authorList>
    </citation>
    <scope>NUCLEOTIDE SEQUENCE [LARGE SCALE GENOMIC DNA]</scope>
    <source>
        <strain evidence="3 4">Pr1d</strain>
    </source>
</reference>
<keyword evidence="3" id="KW-0378">Hydrolase</keyword>
<gene>
    <name evidence="3" type="primary">htrA_4</name>
    <name evidence="3" type="ORF">Pr1d_24190</name>
</gene>
<dbReference type="SMART" id="SM00228">
    <property type="entry name" value="PDZ"/>
    <property type="match status" value="1"/>
</dbReference>
<dbReference type="RefSeq" id="WP_148073678.1">
    <property type="nucleotide sequence ID" value="NZ_CP042913.1"/>
</dbReference>
<keyword evidence="4" id="KW-1185">Reference proteome</keyword>
<dbReference type="Proteomes" id="UP000323917">
    <property type="component" value="Chromosome"/>
</dbReference>
<feature type="domain" description="PDZ" evidence="2">
    <location>
        <begin position="29"/>
        <end position="123"/>
    </location>
</feature>
<evidence type="ECO:0000313" key="4">
    <source>
        <dbReference type="Proteomes" id="UP000323917"/>
    </source>
</evidence>
<dbReference type="OrthoDB" id="795031at2"/>
<evidence type="ECO:0000313" key="3">
    <source>
        <dbReference type="EMBL" id="QEG35128.1"/>
    </source>
</evidence>
<protein>
    <submittedName>
        <fullName evidence="3">Serine protease Do-like HtrA</fullName>
        <ecNumber evidence="3">3.4.21.107</ecNumber>
    </submittedName>
</protein>
<dbReference type="SUPFAM" id="SSF50156">
    <property type="entry name" value="PDZ domain-like"/>
    <property type="match status" value="1"/>
</dbReference>
<name>A0A5B9Q814_9BACT</name>
<keyword evidence="1" id="KW-0732">Signal</keyword>
<keyword evidence="3" id="KW-0645">Protease</keyword>
<feature type="chain" id="PRO_5023106053" evidence="1">
    <location>
        <begin position="22"/>
        <end position="301"/>
    </location>
</feature>
<dbReference type="InterPro" id="IPR001478">
    <property type="entry name" value="PDZ"/>
</dbReference>
<proteinExistence type="predicted"/>
<dbReference type="AlphaFoldDB" id="A0A5B9Q814"/>
<dbReference type="Gene3D" id="2.30.42.10">
    <property type="match status" value="1"/>
</dbReference>
<dbReference type="InterPro" id="IPR036034">
    <property type="entry name" value="PDZ_sf"/>
</dbReference>